<dbReference type="InterPro" id="IPR052579">
    <property type="entry name" value="Zinc_finger_SWIM"/>
</dbReference>
<dbReference type="Proteomes" id="UP000235145">
    <property type="component" value="Unassembled WGS sequence"/>
</dbReference>
<gene>
    <name evidence="2" type="ORF">LSAT_V11C600311610</name>
</gene>
<proteinExistence type="predicted"/>
<dbReference type="AlphaFoldDB" id="A0A9R1V597"/>
<name>A0A9R1V597_LACSA</name>
<dbReference type="InterPro" id="IPR018289">
    <property type="entry name" value="MULE_transposase_dom"/>
</dbReference>
<dbReference type="PANTHER" id="PTHR31569">
    <property type="entry name" value="SWIM-TYPE DOMAIN-CONTAINING PROTEIN"/>
    <property type="match status" value="1"/>
</dbReference>
<evidence type="ECO:0000259" key="1">
    <source>
        <dbReference type="Pfam" id="PF10551"/>
    </source>
</evidence>
<protein>
    <recommendedName>
        <fullName evidence="1">MULE transposase domain-containing protein</fullName>
    </recommendedName>
</protein>
<accession>A0A9R1V597</accession>
<keyword evidence="3" id="KW-1185">Reference proteome</keyword>
<reference evidence="2 3" key="1">
    <citation type="journal article" date="2017" name="Nat. Commun.">
        <title>Genome assembly with in vitro proximity ligation data and whole-genome triplication in lettuce.</title>
        <authorList>
            <person name="Reyes-Chin-Wo S."/>
            <person name="Wang Z."/>
            <person name="Yang X."/>
            <person name="Kozik A."/>
            <person name="Arikit S."/>
            <person name="Song C."/>
            <person name="Xia L."/>
            <person name="Froenicke L."/>
            <person name="Lavelle D.O."/>
            <person name="Truco M.J."/>
            <person name="Xia R."/>
            <person name="Zhu S."/>
            <person name="Xu C."/>
            <person name="Xu H."/>
            <person name="Xu X."/>
            <person name="Cox K."/>
            <person name="Korf I."/>
            <person name="Meyers B.C."/>
            <person name="Michelmore R.W."/>
        </authorList>
    </citation>
    <scope>NUCLEOTIDE SEQUENCE [LARGE SCALE GENOMIC DNA]</scope>
    <source>
        <strain evidence="3">cv. Salinas</strain>
        <tissue evidence="2">Seedlings</tissue>
    </source>
</reference>
<dbReference type="PANTHER" id="PTHR31569:SF4">
    <property type="entry name" value="SWIM-TYPE DOMAIN-CONTAINING PROTEIN"/>
    <property type="match status" value="1"/>
</dbReference>
<sequence length="282" mass="32686">MDSSSPMIENDELYLANSKFESYDELLKSVRNFYYAIGYALSIRDSTKDKYLKFQCDRGGSYRDRLCIGDKRKRNPDHIVGKKGIDGSWVVNAKNLSHNHEPSIDISGDPSFRRLSLDDVQSVKNMLLSGIPPRQILYSLRQRNKNLPADSRTIYTLKAKLRKEKLQNRSMKEDEDSYIWALSAFQKILENCDPSVIVTDRKLALMNAIKTVFPNTRNLLCIWHIEKNVLANCTKHFEHGDEFNNLMSSWTNVAYSITPTIFENNWAEFECLYQTKKLHLSI</sequence>
<feature type="domain" description="MULE transposase" evidence="1">
    <location>
        <begin position="172"/>
        <end position="228"/>
    </location>
</feature>
<evidence type="ECO:0000313" key="2">
    <source>
        <dbReference type="EMBL" id="KAJ0199985.1"/>
    </source>
</evidence>
<comment type="caution">
    <text evidence="2">The sequence shown here is derived from an EMBL/GenBank/DDBJ whole genome shotgun (WGS) entry which is preliminary data.</text>
</comment>
<organism evidence="2 3">
    <name type="scientific">Lactuca sativa</name>
    <name type="common">Garden lettuce</name>
    <dbReference type="NCBI Taxonomy" id="4236"/>
    <lineage>
        <taxon>Eukaryota</taxon>
        <taxon>Viridiplantae</taxon>
        <taxon>Streptophyta</taxon>
        <taxon>Embryophyta</taxon>
        <taxon>Tracheophyta</taxon>
        <taxon>Spermatophyta</taxon>
        <taxon>Magnoliopsida</taxon>
        <taxon>eudicotyledons</taxon>
        <taxon>Gunneridae</taxon>
        <taxon>Pentapetalae</taxon>
        <taxon>asterids</taxon>
        <taxon>campanulids</taxon>
        <taxon>Asterales</taxon>
        <taxon>Asteraceae</taxon>
        <taxon>Cichorioideae</taxon>
        <taxon>Cichorieae</taxon>
        <taxon>Lactucinae</taxon>
        <taxon>Lactuca</taxon>
    </lineage>
</organism>
<dbReference type="EMBL" id="NBSK02000006">
    <property type="protein sequence ID" value="KAJ0199985.1"/>
    <property type="molecule type" value="Genomic_DNA"/>
</dbReference>
<dbReference type="Pfam" id="PF10551">
    <property type="entry name" value="MULE"/>
    <property type="match status" value="1"/>
</dbReference>
<evidence type="ECO:0000313" key="3">
    <source>
        <dbReference type="Proteomes" id="UP000235145"/>
    </source>
</evidence>